<dbReference type="InterPro" id="IPR018004">
    <property type="entry name" value="KilA/APSES_HTH"/>
</dbReference>
<feature type="compositionally biased region" description="Polar residues" evidence="4">
    <location>
        <begin position="983"/>
        <end position="999"/>
    </location>
</feature>
<feature type="compositionally biased region" description="Polar residues" evidence="4">
    <location>
        <begin position="636"/>
        <end position="666"/>
    </location>
</feature>
<dbReference type="OrthoDB" id="6718656at2759"/>
<comment type="caution">
    <text evidence="6">The sequence shown here is derived from an EMBL/GenBank/DDBJ whole genome shotgun (WGS) entry which is preliminary data.</text>
</comment>
<dbReference type="PANTHER" id="PTHR43828:SF3">
    <property type="entry name" value="CHROMO DOMAIN-CONTAINING PROTEIN"/>
    <property type="match status" value="1"/>
</dbReference>
<dbReference type="AlphaFoldDB" id="A0A2T9XXG3"/>
<dbReference type="GO" id="GO:0001228">
    <property type="term" value="F:DNA-binding transcription activator activity, RNA polymerase II-specific"/>
    <property type="evidence" value="ECO:0007669"/>
    <property type="project" value="UniProtKB-ARBA"/>
</dbReference>
<feature type="compositionally biased region" description="Polar residues" evidence="4">
    <location>
        <begin position="455"/>
        <end position="486"/>
    </location>
</feature>
<dbReference type="GO" id="GO:0003677">
    <property type="term" value="F:DNA binding"/>
    <property type="evidence" value="ECO:0007669"/>
    <property type="project" value="InterPro"/>
</dbReference>
<dbReference type="InterPro" id="IPR002110">
    <property type="entry name" value="Ankyrin_rpt"/>
</dbReference>
<feature type="region of interest" description="Disordered" evidence="4">
    <location>
        <begin position="439"/>
        <end position="508"/>
    </location>
</feature>
<evidence type="ECO:0000256" key="1">
    <source>
        <dbReference type="ARBA" id="ARBA00022737"/>
    </source>
</evidence>
<dbReference type="EMBL" id="MBFT01001238">
    <property type="protein sequence ID" value="PVU84755.1"/>
    <property type="molecule type" value="Genomic_DNA"/>
</dbReference>
<dbReference type="GO" id="GO:0030907">
    <property type="term" value="C:MBF transcription complex"/>
    <property type="evidence" value="ECO:0007669"/>
    <property type="project" value="TreeGrafter"/>
</dbReference>
<gene>
    <name evidence="6" type="ORF">BB559_007430</name>
</gene>
<reference evidence="6 7" key="1">
    <citation type="journal article" date="2018" name="MBio">
        <title>Comparative Genomics Reveals the Core Gene Toolbox for the Fungus-Insect Symbiosis.</title>
        <authorList>
            <person name="Wang Y."/>
            <person name="Stata M."/>
            <person name="Wang W."/>
            <person name="Stajich J.E."/>
            <person name="White M.M."/>
            <person name="Moncalvo J.M."/>
        </authorList>
    </citation>
    <scope>NUCLEOTIDE SEQUENCE [LARGE SCALE GENOMIC DNA]</scope>
    <source>
        <strain evidence="6 7">AUS-77-4</strain>
    </source>
</reference>
<dbReference type="FunFam" id="3.10.260.10:FF:000001">
    <property type="entry name" value="APSES transcription factor (MbpA)"/>
    <property type="match status" value="1"/>
</dbReference>
<feature type="repeat" description="ANK" evidence="3">
    <location>
        <begin position="572"/>
        <end position="604"/>
    </location>
</feature>
<feature type="repeat" description="ANK" evidence="3">
    <location>
        <begin position="319"/>
        <end position="351"/>
    </location>
</feature>
<accession>A0A2T9XXG3</accession>
<dbReference type="InterPro" id="IPR036770">
    <property type="entry name" value="Ankyrin_rpt-contain_sf"/>
</dbReference>
<keyword evidence="7" id="KW-1185">Reference proteome</keyword>
<dbReference type="STRING" id="61424.A0A2T9XXG3"/>
<feature type="region of interest" description="Disordered" evidence="4">
    <location>
        <begin position="969"/>
        <end position="999"/>
    </location>
</feature>
<dbReference type="SUPFAM" id="SSF48403">
    <property type="entry name" value="Ankyrin repeat"/>
    <property type="match status" value="1"/>
</dbReference>
<feature type="compositionally biased region" description="Basic and acidic residues" evidence="4">
    <location>
        <begin position="167"/>
        <end position="181"/>
    </location>
</feature>
<dbReference type="Pfam" id="PF04383">
    <property type="entry name" value="KilA-N"/>
    <property type="match status" value="1"/>
</dbReference>
<dbReference type="SUPFAM" id="SSF54616">
    <property type="entry name" value="DNA-binding domain of Mlu1-box binding protein MBP1"/>
    <property type="match status" value="1"/>
</dbReference>
<evidence type="ECO:0000259" key="5">
    <source>
        <dbReference type="PROSITE" id="PS51299"/>
    </source>
</evidence>
<feature type="region of interest" description="Disordered" evidence="4">
    <location>
        <begin position="630"/>
        <end position="666"/>
    </location>
</feature>
<dbReference type="PANTHER" id="PTHR43828">
    <property type="entry name" value="ASPARAGINASE"/>
    <property type="match status" value="1"/>
</dbReference>
<dbReference type="SMART" id="SM00248">
    <property type="entry name" value="ANK"/>
    <property type="match status" value="2"/>
</dbReference>
<dbReference type="InterPro" id="IPR003163">
    <property type="entry name" value="Tscrpt_reg_HTH_APSES-type"/>
</dbReference>
<dbReference type="SMART" id="SM01252">
    <property type="entry name" value="KilA-N"/>
    <property type="match status" value="1"/>
</dbReference>
<dbReference type="Gene3D" id="3.10.260.10">
    <property type="entry name" value="Transcription regulator HTH, APSES-type DNA-binding domain"/>
    <property type="match status" value="1"/>
</dbReference>
<feature type="domain" description="HTH APSES-type" evidence="5">
    <location>
        <begin position="9"/>
        <end position="119"/>
    </location>
</feature>
<evidence type="ECO:0000313" key="7">
    <source>
        <dbReference type="Proteomes" id="UP000245699"/>
    </source>
</evidence>
<dbReference type="GO" id="GO:0033309">
    <property type="term" value="C:SBF transcription complex"/>
    <property type="evidence" value="ECO:0007669"/>
    <property type="project" value="TreeGrafter"/>
</dbReference>
<dbReference type="Proteomes" id="UP000245699">
    <property type="component" value="Unassembled WGS sequence"/>
</dbReference>
<dbReference type="Gene3D" id="1.25.40.20">
    <property type="entry name" value="Ankyrin repeat-containing domain"/>
    <property type="match status" value="1"/>
</dbReference>
<protein>
    <recommendedName>
        <fullName evidence="5">HTH APSES-type domain-containing protein</fullName>
    </recommendedName>
</protein>
<evidence type="ECO:0000256" key="3">
    <source>
        <dbReference type="PROSITE-ProRule" id="PRU00023"/>
    </source>
</evidence>
<keyword evidence="1" id="KW-0677">Repeat</keyword>
<dbReference type="InterPro" id="IPR036887">
    <property type="entry name" value="HTH_APSES_sf"/>
</dbReference>
<evidence type="ECO:0000256" key="4">
    <source>
        <dbReference type="SAM" id="MobiDB-lite"/>
    </source>
</evidence>
<feature type="compositionally biased region" description="Low complexity" evidence="4">
    <location>
        <begin position="487"/>
        <end position="505"/>
    </location>
</feature>
<dbReference type="Pfam" id="PF00023">
    <property type="entry name" value="Ank"/>
    <property type="match status" value="1"/>
</dbReference>
<feature type="region of interest" description="Disordered" evidence="4">
    <location>
        <begin position="142"/>
        <end position="194"/>
    </location>
</feature>
<organism evidence="6 7">
    <name type="scientific">Furculomyces boomerangus</name>
    <dbReference type="NCBI Taxonomy" id="61424"/>
    <lineage>
        <taxon>Eukaryota</taxon>
        <taxon>Fungi</taxon>
        <taxon>Fungi incertae sedis</taxon>
        <taxon>Zoopagomycota</taxon>
        <taxon>Kickxellomycotina</taxon>
        <taxon>Harpellomycetes</taxon>
        <taxon>Harpellales</taxon>
        <taxon>Harpellaceae</taxon>
        <taxon>Furculomyces</taxon>
    </lineage>
</organism>
<keyword evidence="2 3" id="KW-0040">ANK repeat</keyword>
<name>A0A2T9XXG3_9FUNG</name>
<dbReference type="PROSITE" id="PS50297">
    <property type="entry name" value="ANK_REP_REGION"/>
    <property type="match status" value="2"/>
</dbReference>
<proteinExistence type="predicted"/>
<sequence length="999" mass="110955">MSDLASNHVYSAVYSGVPVYEMICRGVAVMRRRMDSWLNATQILKVAGIDKGRRTKILEREVLGSKHEKVQGGYGKYQGTWVPFERGVQLCEQYGVMPYLKPIIEHDANLNASGVDQTPTKAELKQKMIMEQKSIAKRVIASSNKKRKDASYSDMDPPTIAPINTKKNKDIGIPDHRREKSINTPGFTQNILPNNIPAKQLNQNPGFNFSPRVLSHHINNQNFNQSPFNPNQTPRTDPNAYLVPAITPATSTTMVSSYNSPHHTKKIEPNEVPHKDKKILTGIFMHDDPGHVPNWLKNYKSDGNPPETPKDLNIPIDDEGHTAVHWAAALARIEALDLLLNGGADARMLNYEGESSLMKAVQVTNNHENQSFHELLELLHDAIPLTDKKNRSVLHHIVLTAFIERRREASSYYMECLLGWISRLSGGFVVDGTSVKQNENTPALASKNGKIAYSNEPNKNPYTDVGNNNSANEAQFSPSFTSTSDQNDSNGASNNFGSNSTFSDFPQNGNNGFSKSTLNIGSQIGFLTPQSKPPQSSSLTIYSEDTKAYKKSDISIIRNADFLAFLDLKDINGDTALSIAARLNDRRLIQLLLSAGASVSVRNRAGLKPSDYWASEPAIKGLVRESFVPQEKPGYNPNSSVSTPLNVEPLTSSAPATTQTGLQGYNNDLFMSPTKSSYLRGIQSNRSTYSHPDKLVDFGEQSDYKSSRNLASNFENAFIYDGNINSESYKKNNNSLPNINSLFETVSKMSNEVSKVEIMQDKIKSLEDFINSKTQTPQSAEKDILNSNIYTHLKSQLEKVANEISVESKAFINKLITPNAFSNGNNSGVEFPEFDSDDIYSKAKSVVEFLEKTFSVNNVENSGKPSTQSRLIGVLGEFINIFEKRNKILVDVVEKMKDGTNTEESKLEKRYRKILSEILDLSEESIEKWVSRVSDTATEYKPSLISSKLGDSVHKADKLNSIKLEESTSNFKRGASEKESQADDSVSNRHTISDNQNTS</sequence>
<dbReference type="PROSITE" id="PS51299">
    <property type="entry name" value="HTH_APSES"/>
    <property type="match status" value="1"/>
</dbReference>
<evidence type="ECO:0000313" key="6">
    <source>
        <dbReference type="EMBL" id="PVU84755.1"/>
    </source>
</evidence>
<dbReference type="PROSITE" id="PS50088">
    <property type="entry name" value="ANK_REPEAT"/>
    <property type="match status" value="2"/>
</dbReference>
<evidence type="ECO:0000256" key="2">
    <source>
        <dbReference type="ARBA" id="ARBA00023043"/>
    </source>
</evidence>
<feature type="compositionally biased region" description="Polar residues" evidence="4">
    <location>
        <begin position="182"/>
        <end position="193"/>
    </location>
</feature>
<dbReference type="InterPro" id="IPR051642">
    <property type="entry name" value="SWI6-like"/>
</dbReference>